<feature type="compositionally biased region" description="Basic and acidic residues" evidence="1">
    <location>
        <begin position="176"/>
        <end position="185"/>
    </location>
</feature>
<protein>
    <submittedName>
        <fullName evidence="3">Uncharacterized protein</fullName>
    </submittedName>
</protein>
<organism evidence="3 4">
    <name type="scientific">Pleurodeles waltl</name>
    <name type="common">Iberian ribbed newt</name>
    <dbReference type="NCBI Taxonomy" id="8319"/>
    <lineage>
        <taxon>Eukaryota</taxon>
        <taxon>Metazoa</taxon>
        <taxon>Chordata</taxon>
        <taxon>Craniata</taxon>
        <taxon>Vertebrata</taxon>
        <taxon>Euteleostomi</taxon>
        <taxon>Amphibia</taxon>
        <taxon>Batrachia</taxon>
        <taxon>Caudata</taxon>
        <taxon>Salamandroidea</taxon>
        <taxon>Salamandridae</taxon>
        <taxon>Pleurodelinae</taxon>
        <taxon>Pleurodeles</taxon>
    </lineage>
</organism>
<comment type="caution">
    <text evidence="3">The sequence shown here is derived from an EMBL/GenBank/DDBJ whole genome shotgun (WGS) entry which is preliminary data.</text>
</comment>
<dbReference type="EMBL" id="JANPWB010000011">
    <property type="protein sequence ID" value="KAJ1131915.1"/>
    <property type="molecule type" value="Genomic_DNA"/>
</dbReference>
<feature type="chain" id="PRO_5043698073" evidence="2">
    <location>
        <begin position="22"/>
        <end position="185"/>
    </location>
</feature>
<name>A0AAV7Q1M9_PLEWA</name>
<dbReference type="Proteomes" id="UP001066276">
    <property type="component" value="Chromosome 7"/>
</dbReference>
<evidence type="ECO:0000313" key="4">
    <source>
        <dbReference type="Proteomes" id="UP001066276"/>
    </source>
</evidence>
<gene>
    <name evidence="3" type="ORF">NDU88_010245</name>
</gene>
<evidence type="ECO:0000313" key="3">
    <source>
        <dbReference type="EMBL" id="KAJ1131915.1"/>
    </source>
</evidence>
<keyword evidence="2" id="KW-0732">Signal</keyword>
<proteinExistence type="predicted"/>
<feature type="region of interest" description="Disordered" evidence="1">
    <location>
        <begin position="160"/>
        <end position="185"/>
    </location>
</feature>
<keyword evidence="4" id="KW-1185">Reference proteome</keyword>
<dbReference type="AlphaFoldDB" id="A0AAV7Q1M9"/>
<accession>A0AAV7Q1M9</accession>
<evidence type="ECO:0000256" key="2">
    <source>
        <dbReference type="SAM" id="SignalP"/>
    </source>
</evidence>
<reference evidence="3" key="1">
    <citation type="journal article" date="2022" name="bioRxiv">
        <title>Sequencing and chromosome-scale assembly of the giantPleurodeles waltlgenome.</title>
        <authorList>
            <person name="Brown T."/>
            <person name="Elewa A."/>
            <person name="Iarovenko S."/>
            <person name="Subramanian E."/>
            <person name="Araus A.J."/>
            <person name="Petzold A."/>
            <person name="Susuki M."/>
            <person name="Suzuki K.-i.T."/>
            <person name="Hayashi T."/>
            <person name="Toyoda A."/>
            <person name="Oliveira C."/>
            <person name="Osipova E."/>
            <person name="Leigh N.D."/>
            <person name="Simon A."/>
            <person name="Yun M.H."/>
        </authorList>
    </citation>
    <scope>NUCLEOTIDE SEQUENCE</scope>
    <source>
        <strain evidence="3">20211129_DDA</strain>
        <tissue evidence="3">Liver</tissue>
    </source>
</reference>
<feature type="signal peptide" evidence="2">
    <location>
        <begin position="1"/>
        <end position="21"/>
    </location>
</feature>
<feature type="compositionally biased region" description="Basic residues" evidence="1">
    <location>
        <begin position="166"/>
        <end position="175"/>
    </location>
</feature>
<sequence>MRGRALHTWVGLCLLGLDVGAQDAKGEMLSFLSALLVSVYPTLTSFCEEEQVPPAPPRSQNRLLLHSSSAACTGTGGSARATLHRTGSCATSREPVGSTLLACFMLQGPLQHPWEQAKSHPQATSVTEACKAHCSRPSATQLYQARLCAEQTPRFGSTVLSGGGNLRHHPEKKRNPREAAELIGS</sequence>
<evidence type="ECO:0000256" key="1">
    <source>
        <dbReference type="SAM" id="MobiDB-lite"/>
    </source>
</evidence>